<feature type="compositionally biased region" description="Acidic residues" evidence="1">
    <location>
        <begin position="339"/>
        <end position="348"/>
    </location>
</feature>
<feature type="region of interest" description="Disordered" evidence="1">
    <location>
        <begin position="31"/>
        <end position="57"/>
    </location>
</feature>
<keyword evidence="4" id="KW-1185">Reference proteome</keyword>
<evidence type="ECO:0000313" key="3">
    <source>
        <dbReference type="EMBL" id="KAH0962183.1"/>
    </source>
</evidence>
<feature type="compositionally biased region" description="Basic and acidic residues" evidence="1">
    <location>
        <begin position="362"/>
        <end position="372"/>
    </location>
</feature>
<reference evidence="3" key="1">
    <citation type="submission" date="2021-09" db="EMBL/GenBank/DDBJ databases">
        <title>A high-quality genome of the endoparasitic fungus Hirsutella rhossiliensis with a comparison of Hirsutella genomes reveals transposable elements contributing to genome size variation.</title>
        <authorList>
            <person name="Lin R."/>
            <person name="Jiao Y."/>
            <person name="Sun X."/>
            <person name="Ling J."/>
            <person name="Xie B."/>
            <person name="Cheng X."/>
        </authorList>
    </citation>
    <scope>NUCLEOTIDE SEQUENCE</scope>
    <source>
        <strain evidence="3">HR02</strain>
    </source>
</reference>
<proteinExistence type="predicted"/>
<dbReference type="Proteomes" id="UP000824596">
    <property type="component" value="Unassembled WGS sequence"/>
</dbReference>
<feature type="signal peptide" evidence="2">
    <location>
        <begin position="1"/>
        <end position="16"/>
    </location>
</feature>
<comment type="caution">
    <text evidence="3">The sequence shown here is derived from an EMBL/GenBank/DDBJ whole genome shotgun (WGS) entry which is preliminary data.</text>
</comment>
<evidence type="ECO:0000256" key="1">
    <source>
        <dbReference type="SAM" id="MobiDB-lite"/>
    </source>
</evidence>
<dbReference type="EMBL" id="JAIZPD010000006">
    <property type="protein sequence ID" value="KAH0962183.1"/>
    <property type="molecule type" value="Genomic_DNA"/>
</dbReference>
<dbReference type="RefSeq" id="XP_044719696.1">
    <property type="nucleotide sequence ID" value="XM_044864756.1"/>
</dbReference>
<accession>A0A9P8MU65</accession>
<dbReference type="OrthoDB" id="10325864at2759"/>
<dbReference type="AlphaFoldDB" id="A0A9P8MU65"/>
<evidence type="ECO:0000256" key="2">
    <source>
        <dbReference type="SAM" id="SignalP"/>
    </source>
</evidence>
<evidence type="ECO:0000313" key="4">
    <source>
        <dbReference type="Proteomes" id="UP000824596"/>
    </source>
</evidence>
<feature type="compositionally biased region" description="Polar residues" evidence="1">
    <location>
        <begin position="410"/>
        <end position="422"/>
    </location>
</feature>
<organism evidence="3 4">
    <name type="scientific">Hirsutella rhossiliensis</name>
    <dbReference type="NCBI Taxonomy" id="111463"/>
    <lineage>
        <taxon>Eukaryota</taxon>
        <taxon>Fungi</taxon>
        <taxon>Dikarya</taxon>
        <taxon>Ascomycota</taxon>
        <taxon>Pezizomycotina</taxon>
        <taxon>Sordariomycetes</taxon>
        <taxon>Hypocreomycetidae</taxon>
        <taxon>Hypocreales</taxon>
        <taxon>Ophiocordycipitaceae</taxon>
        <taxon>Hirsutella</taxon>
    </lineage>
</organism>
<feature type="region of interest" description="Disordered" evidence="1">
    <location>
        <begin position="325"/>
        <end position="422"/>
    </location>
</feature>
<protein>
    <submittedName>
        <fullName evidence="3">Uncharacterized protein</fullName>
    </submittedName>
</protein>
<dbReference type="GeneID" id="68355414"/>
<feature type="chain" id="PRO_5040414119" evidence="2">
    <location>
        <begin position="17"/>
        <end position="444"/>
    </location>
</feature>
<gene>
    <name evidence="3" type="ORF">HRG_06285</name>
</gene>
<keyword evidence="2" id="KW-0732">Signal</keyword>
<name>A0A9P8MU65_9HYPO</name>
<sequence>MKPAAVFLLFTSLASGAIVRKPAVNHQPGTHWLSQRDVSPPRVSPDKQVPQGPPDETKVANVKKPKFFWKVPARYTVGWPGSLYLDALYKKWIGLLVRSRIREFNPFKDVSPDSTLKHRINNRGFCSTLRGLGWIASGLTRHATSLQHSKMPAAADNKTRPTVLSSRMITRWSGHLKTLQTRLSRTESFSNQMLSASCYVDYVEKVSAWLVALRKLADKFDKMDPTRQDVSTSLKKLAMAHLGVARLVHDTDKPLINEIIPDKDTTGSAETLKSEYKMKAGQPLQTWVKDSDPICPLPKGGLFQETIMAWRYELKNETEEDKEKAYKASWIMEPKPEHEGDDDDDDDDEKNKNAWMLKIKRQSADLDNHDSSSIEVTQPVQKKEEGKNVPNEEEAGSVKANTEDCGEDVPSNSTESKPSGSAVNMKIIKGIYKVLVPGFQFWNV</sequence>